<dbReference type="SUPFAM" id="SSF53474">
    <property type="entry name" value="alpha/beta-Hydrolases"/>
    <property type="match status" value="1"/>
</dbReference>
<comment type="caution">
    <text evidence="3">The sequence shown here is derived from an EMBL/GenBank/DDBJ whole genome shotgun (WGS) entry which is preliminary data.</text>
</comment>
<dbReference type="InterPro" id="IPR011042">
    <property type="entry name" value="6-blade_b-propeller_TolB-like"/>
</dbReference>
<dbReference type="SUPFAM" id="SSF82171">
    <property type="entry name" value="DPP6 N-terminal domain-like"/>
    <property type="match status" value="1"/>
</dbReference>
<proteinExistence type="predicted"/>
<dbReference type="Gene3D" id="3.40.50.1820">
    <property type="entry name" value="alpha/beta hydrolase"/>
    <property type="match status" value="1"/>
</dbReference>
<dbReference type="InterPro" id="IPR002470">
    <property type="entry name" value="Peptidase_S9A"/>
</dbReference>
<sequence>MSDTAELVTRLLSARTWRAFDVAADGRVLAGDDTSGTVQLVELAPDGTRRPLTALPGACSGRYLKGIEPRTIVVSHDTDGDERAQLSLLRPEEVDAPLGTADLEPLVRDPQFIHSLAEVLDDGRVVYATNRRNGVDFDLVLRQVASGEETVLYDGGGMVGGAAVAPDGSAALMTRPGTPALSSQVLRLSGSGTSEITPADEPAIFGGLQWLPDSSAALVTTNTGRDRTGIARLDPSASFPDNVSYLVTDDAHDVSGRLSPDGRLLLVVTDDDGSSRFAIHDAESGAHLRDVVTPGVGVGDFLTLPRWSADSQGLALTWTSPTVAADVVLVDAATGRTGTVASWAEDLDGLDLVAPTSVGIPTPDGETVPCFVYSPAAPTGSSVLIVHGGPEGQSVRSFSPITQALVAQGHTVLVPNVRGSVGYGKRWYSLDDVEKRLDSVADLAAIHDFLPNLALDPARSALWGGSYGGYMVLAGVAFQPERWAAGVDIVGISSLVTFLENTSPYRRAHREREYGSLERDREFLESASPLNRITDVRAPLFVIHGANDPRVPLSEAEQVAAAVRGNGVEVELVVYDDEGHGLAKRANRLDAYPRAIDFLGRVLG</sequence>
<dbReference type="PANTHER" id="PTHR42776:SF27">
    <property type="entry name" value="DIPEPTIDYL PEPTIDASE FAMILY MEMBER 6"/>
    <property type="match status" value="1"/>
</dbReference>
<keyword evidence="1" id="KW-0378">Hydrolase</keyword>
<dbReference type="GO" id="GO:0006508">
    <property type="term" value="P:proteolysis"/>
    <property type="evidence" value="ECO:0007669"/>
    <property type="project" value="InterPro"/>
</dbReference>
<keyword evidence="3" id="KW-0031">Aminopeptidase</keyword>
<dbReference type="PANTHER" id="PTHR42776">
    <property type="entry name" value="SERINE PEPTIDASE S9 FAMILY MEMBER"/>
    <property type="match status" value="1"/>
</dbReference>
<protein>
    <submittedName>
        <fullName evidence="3">Dipeptidyl aminopeptidase/acylaminoacyl peptidase</fullName>
    </submittedName>
</protein>
<accession>A0A7Y9J826</accession>
<evidence type="ECO:0000256" key="1">
    <source>
        <dbReference type="ARBA" id="ARBA00022801"/>
    </source>
</evidence>
<dbReference type="InterPro" id="IPR029058">
    <property type="entry name" value="AB_hydrolase_fold"/>
</dbReference>
<evidence type="ECO:0000313" key="4">
    <source>
        <dbReference type="Proteomes" id="UP000535890"/>
    </source>
</evidence>
<dbReference type="PRINTS" id="PR00862">
    <property type="entry name" value="PROLIGOPTASE"/>
</dbReference>
<dbReference type="RefSeq" id="WP_179796058.1">
    <property type="nucleotide sequence ID" value="NZ_BAABHP010000027.1"/>
</dbReference>
<evidence type="ECO:0000259" key="2">
    <source>
        <dbReference type="Pfam" id="PF00326"/>
    </source>
</evidence>
<gene>
    <name evidence="3" type="ORF">BJ983_004748</name>
</gene>
<evidence type="ECO:0000313" key="3">
    <source>
        <dbReference type="EMBL" id="NYD38646.1"/>
    </source>
</evidence>
<keyword evidence="4" id="KW-1185">Reference proteome</keyword>
<dbReference type="Pfam" id="PF00326">
    <property type="entry name" value="Peptidase_S9"/>
    <property type="match status" value="1"/>
</dbReference>
<organism evidence="3 4">
    <name type="scientific">Actinomycetospora corticicola</name>
    <dbReference type="NCBI Taxonomy" id="663602"/>
    <lineage>
        <taxon>Bacteria</taxon>
        <taxon>Bacillati</taxon>
        <taxon>Actinomycetota</taxon>
        <taxon>Actinomycetes</taxon>
        <taxon>Pseudonocardiales</taxon>
        <taxon>Pseudonocardiaceae</taxon>
        <taxon>Actinomycetospora</taxon>
    </lineage>
</organism>
<reference evidence="3 4" key="1">
    <citation type="submission" date="2020-07" db="EMBL/GenBank/DDBJ databases">
        <title>Sequencing the genomes of 1000 actinobacteria strains.</title>
        <authorList>
            <person name="Klenk H.-P."/>
        </authorList>
    </citation>
    <scope>NUCLEOTIDE SEQUENCE [LARGE SCALE GENOMIC DNA]</scope>
    <source>
        <strain evidence="3 4">DSM 45772</strain>
    </source>
</reference>
<dbReference type="AlphaFoldDB" id="A0A7Y9J826"/>
<dbReference type="GO" id="GO:0004177">
    <property type="term" value="F:aminopeptidase activity"/>
    <property type="evidence" value="ECO:0007669"/>
    <property type="project" value="UniProtKB-KW"/>
</dbReference>
<feature type="domain" description="Peptidase S9 prolyl oligopeptidase catalytic" evidence="2">
    <location>
        <begin position="397"/>
        <end position="604"/>
    </location>
</feature>
<keyword evidence="3" id="KW-0645">Protease</keyword>
<dbReference type="Gene3D" id="2.120.10.30">
    <property type="entry name" value="TolB, C-terminal domain"/>
    <property type="match status" value="2"/>
</dbReference>
<dbReference type="EMBL" id="JACCBN010000001">
    <property type="protein sequence ID" value="NYD38646.1"/>
    <property type="molecule type" value="Genomic_DNA"/>
</dbReference>
<dbReference type="Proteomes" id="UP000535890">
    <property type="component" value="Unassembled WGS sequence"/>
</dbReference>
<name>A0A7Y9J826_9PSEU</name>
<dbReference type="GO" id="GO:0004252">
    <property type="term" value="F:serine-type endopeptidase activity"/>
    <property type="evidence" value="ECO:0007669"/>
    <property type="project" value="InterPro"/>
</dbReference>
<dbReference type="InterPro" id="IPR001375">
    <property type="entry name" value="Peptidase_S9_cat"/>
</dbReference>